<evidence type="ECO:0000313" key="2">
    <source>
        <dbReference type="EMBL" id="CBF82029.1"/>
    </source>
</evidence>
<gene>
    <name evidence="2" type="ORF">ANIA_05365</name>
</gene>
<feature type="region of interest" description="Disordered" evidence="1">
    <location>
        <begin position="67"/>
        <end position="87"/>
    </location>
</feature>
<dbReference type="KEGG" id="ani:ANIA_05365"/>
<keyword evidence="3" id="KW-1185">Reference proteome</keyword>
<dbReference type="InParanoid" id="Q5B265"/>
<reference evidence="3" key="2">
    <citation type="journal article" date="2009" name="Fungal Genet. Biol.">
        <title>The 2008 update of the Aspergillus nidulans genome annotation: a community effort.</title>
        <authorList>
            <person name="Wortman J.R."/>
            <person name="Gilsenan J.M."/>
            <person name="Joardar V."/>
            <person name="Deegan J."/>
            <person name="Clutterbuck J."/>
            <person name="Andersen M.R."/>
            <person name="Archer D."/>
            <person name="Bencina M."/>
            <person name="Braus G."/>
            <person name="Coutinho P."/>
            <person name="von Dohren H."/>
            <person name="Doonan J."/>
            <person name="Driessen A.J."/>
            <person name="Durek P."/>
            <person name="Espeso E."/>
            <person name="Fekete E."/>
            <person name="Flipphi M."/>
            <person name="Estrada C.G."/>
            <person name="Geysens S."/>
            <person name="Goldman G."/>
            <person name="de Groot P.W."/>
            <person name="Hansen K."/>
            <person name="Harris S.D."/>
            <person name="Heinekamp T."/>
            <person name="Helmstaedt K."/>
            <person name="Henrissat B."/>
            <person name="Hofmann G."/>
            <person name="Homan T."/>
            <person name="Horio T."/>
            <person name="Horiuchi H."/>
            <person name="James S."/>
            <person name="Jones M."/>
            <person name="Karaffa L."/>
            <person name="Karanyi Z."/>
            <person name="Kato M."/>
            <person name="Keller N."/>
            <person name="Kelly D.E."/>
            <person name="Kiel J.A."/>
            <person name="Kim J.M."/>
            <person name="van der Klei I.J."/>
            <person name="Klis F.M."/>
            <person name="Kovalchuk A."/>
            <person name="Krasevec N."/>
            <person name="Kubicek C.P."/>
            <person name="Liu B."/>
            <person name="Maccabe A."/>
            <person name="Meyer V."/>
            <person name="Mirabito P."/>
            <person name="Miskei M."/>
            <person name="Mos M."/>
            <person name="Mullins J."/>
            <person name="Nelson D.R."/>
            <person name="Nielsen J."/>
            <person name="Oakley B.R."/>
            <person name="Osmani S.A."/>
            <person name="Pakula T."/>
            <person name="Paszewski A."/>
            <person name="Paulsen I."/>
            <person name="Pilsyk S."/>
            <person name="Pocsi I."/>
            <person name="Punt P.J."/>
            <person name="Ram A.F."/>
            <person name="Ren Q."/>
            <person name="Robellet X."/>
            <person name="Robson G."/>
            <person name="Seiboth B."/>
            <person name="van Solingen P."/>
            <person name="Specht T."/>
            <person name="Sun J."/>
            <person name="Taheri-Talesh N."/>
            <person name="Takeshita N."/>
            <person name="Ussery D."/>
            <person name="vanKuyk P.A."/>
            <person name="Visser H."/>
            <person name="van de Vondervoort P.J."/>
            <person name="de Vries R.P."/>
            <person name="Walton J."/>
            <person name="Xiang X."/>
            <person name="Xiong Y."/>
            <person name="Zeng A.P."/>
            <person name="Brandt B.W."/>
            <person name="Cornell M.J."/>
            <person name="van den Hondel C.A."/>
            <person name="Visser J."/>
            <person name="Oliver S.G."/>
            <person name="Turner G."/>
        </authorList>
    </citation>
    <scope>GENOME REANNOTATION</scope>
    <source>
        <strain evidence="3">FGSC A4 / ATCC 38163 / CBS 112.46 / NRRL 194 / M139</strain>
    </source>
</reference>
<organism evidence="2 3">
    <name type="scientific">Emericella nidulans (strain FGSC A4 / ATCC 38163 / CBS 112.46 / NRRL 194 / M139)</name>
    <name type="common">Aspergillus nidulans</name>
    <dbReference type="NCBI Taxonomy" id="227321"/>
    <lineage>
        <taxon>Eukaryota</taxon>
        <taxon>Fungi</taxon>
        <taxon>Dikarya</taxon>
        <taxon>Ascomycota</taxon>
        <taxon>Pezizomycotina</taxon>
        <taxon>Eurotiomycetes</taxon>
        <taxon>Eurotiomycetidae</taxon>
        <taxon>Eurotiales</taxon>
        <taxon>Aspergillaceae</taxon>
        <taxon>Aspergillus</taxon>
        <taxon>Aspergillus subgen. Nidulantes</taxon>
    </lineage>
</organism>
<protein>
    <submittedName>
        <fullName evidence="2">Uncharacterized protein</fullName>
    </submittedName>
</protein>
<accession>C8VGQ9</accession>
<accession>Q5B265</accession>
<dbReference type="AlphaFoldDB" id="Q5B265"/>
<dbReference type="GeneID" id="2871658"/>
<dbReference type="EMBL" id="BN001305">
    <property type="protein sequence ID" value="CBF82029.1"/>
    <property type="molecule type" value="Genomic_DNA"/>
</dbReference>
<reference evidence="3" key="1">
    <citation type="journal article" date="2005" name="Nature">
        <title>Sequencing of Aspergillus nidulans and comparative analysis with A. fumigatus and A. oryzae.</title>
        <authorList>
            <person name="Galagan J.E."/>
            <person name="Calvo S.E."/>
            <person name="Cuomo C."/>
            <person name="Ma L.J."/>
            <person name="Wortman J.R."/>
            <person name="Batzoglou S."/>
            <person name="Lee S.I."/>
            <person name="Basturkmen M."/>
            <person name="Spevak C.C."/>
            <person name="Clutterbuck J."/>
            <person name="Kapitonov V."/>
            <person name="Jurka J."/>
            <person name="Scazzocchio C."/>
            <person name="Farman M."/>
            <person name="Butler J."/>
            <person name="Purcell S."/>
            <person name="Harris S."/>
            <person name="Braus G.H."/>
            <person name="Draht O."/>
            <person name="Busch S."/>
            <person name="D'Enfert C."/>
            <person name="Bouchier C."/>
            <person name="Goldman G.H."/>
            <person name="Bell-Pedersen D."/>
            <person name="Griffiths-Jones S."/>
            <person name="Doonan J.H."/>
            <person name="Yu J."/>
            <person name="Vienken K."/>
            <person name="Pain A."/>
            <person name="Freitag M."/>
            <person name="Selker E.U."/>
            <person name="Archer D.B."/>
            <person name="Penalva M.A."/>
            <person name="Oakley B.R."/>
            <person name="Momany M."/>
            <person name="Tanaka T."/>
            <person name="Kumagai T."/>
            <person name="Asai K."/>
            <person name="Machida M."/>
            <person name="Nierman W.C."/>
            <person name="Denning D.W."/>
            <person name="Caddick M."/>
            <person name="Hynes M."/>
            <person name="Paoletti M."/>
            <person name="Fischer R."/>
            <person name="Miller B."/>
            <person name="Dyer P."/>
            <person name="Sachs M.S."/>
            <person name="Osmani S.A."/>
            <person name="Birren B.W."/>
        </authorList>
    </citation>
    <scope>NUCLEOTIDE SEQUENCE [LARGE SCALE GENOMIC DNA]</scope>
    <source>
        <strain evidence="3">FGSC A4 / ATCC 38163 / CBS 112.46 / NRRL 194 / M139</strain>
    </source>
</reference>
<evidence type="ECO:0000256" key="1">
    <source>
        <dbReference type="SAM" id="MobiDB-lite"/>
    </source>
</evidence>
<evidence type="ECO:0000313" key="3">
    <source>
        <dbReference type="Proteomes" id="UP000000560"/>
    </source>
</evidence>
<sequence>MLNRIPISHSSSLLNISLPFAPKNVKHRPIPTSPTASRRSASCTIASSTYLPRQLTALQRTDPYTTSYTRHARRSSGHGLQAQDPPRARGEYARLTCAVELRLLFAFWKILSVADIVEQGREVHDGQASKAPDRAIPLYDKELDSLSDESLADLLKSAPILYDLGKPSNNFVLKGGGNLLPCEAKVLQLIASRSNIRAPSV</sequence>
<dbReference type="VEuPathDB" id="FungiDB:AN5365"/>
<proteinExistence type="predicted"/>
<dbReference type="Proteomes" id="UP000000560">
    <property type="component" value="Chromosome V"/>
</dbReference>
<name>Q5B265_EMENI</name>
<dbReference type="HOGENOM" id="CLU_1360384_0_0_1"/>
<dbReference type="RefSeq" id="XP_662969.1">
    <property type="nucleotide sequence ID" value="XM_657877.1"/>
</dbReference>
<dbReference type="OrthoDB" id="3250044at2759"/>